<name>A0A2P2N135_RHIMU</name>
<reference evidence="1" key="1">
    <citation type="submission" date="2018-02" db="EMBL/GenBank/DDBJ databases">
        <title>Rhizophora mucronata_Transcriptome.</title>
        <authorList>
            <person name="Meera S.P."/>
            <person name="Sreeshan A."/>
            <person name="Augustine A."/>
        </authorList>
    </citation>
    <scope>NUCLEOTIDE SEQUENCE</scope>
    <source>
        <tissue evidence="1">Leaf</tissue>
    </source>
</reference>
<dbReference type="AlphaFoldDB" id="A0A2P2N135"/>
<accession>A0A2P2N135</accession>
<protein>
    <submittedName>
        <fullName evidence="1">Uncharacterized protein</fullName>
    </submittedName>
</protein>
<proteinExistence type="predicted"/>
<dbReference type="EMBL" id="GGEC01055674">
    <property type="protein sequence ID" value="MBX36158.1"/>
    <property type="molecule type" value="Transcribed_RNA"/>
</dbReference>
<evidence type="ECO:0000313" key="1">
    <source>
        <dbReference type="EMBL" id="MBX36158.1"/>
    </source>
</evidence>
<sequence>MRIQLIWEWRRIHMNTKIGNAKPMKYKIFSHLFGTPDYSFVFRQEALILELWFEVFGWHLSIEPFGFLALVIDHVVLSYPFHLPLLGMAELTVCRGCSPISRVVQHTSNNADWSIPLAGSCLELVVSHYEGCAVPVNFNEPTSFCPVICIP</sequence>
<organism evidence="1">
    <name type="scientific">Rhizophora mucronata</name>
    <name type="common">Asiatic mangrove</name>
    <dbReference type="NCBI Taxonomy" id="61149"/>
    <lineage>
        <taxon>Eukaryota</taxon>
        <taxon>Viridiplantae</taxon>
        <taxon>Streptophyta</taxon>
        <taxon>Embryophyta</taxon>
        <taxon>Tracheophyta</taxon>
        <taxon>Spermatophyta</taxon>
        <taxon>Magnoliopsida</taxon>
        <taxon>eudicotyledons</taxon>
        <taxon>Gunneridae</taxon>
        <taxon>Pentapetalae</taxon>
        <taxon>rosids</taxon>
        <taxon>fabids</taxon>
        <taxon>Malpighiales</taxon>
        <taxon>Rhizophoraceae</taxon>
        <taxon>Rhizophora</taxon>
    </lineage>
</organism>